<evidence type="ECO:0000313" key="4">
    <source>
        <dbReference type="EMBL" id="AEY61296.1"/>
    </source>
</evidence>
<dbReference type="InterPro" id="IPR026854">
    <property type="entry name" value="VPS13_N"/>
</dbReference>
<accession>V9ILD8</accession>
<organism evidence="4">
    <name type="scientific">Apis cerana</name>
    <name type="common">Indian honeybee</name>
    <dbReference type="NCBI Taxonomy" id="7461"/>
    <lineage>
        <taxon>Eukaryota</taxon>
        <taxon>Metazoa</taxon>
        <taxon>Ecdysozoa</taxon>
        <taxon>Arthropoda</taxon>
        <taxon>Hexapoda</taxon>
        <taxon>Insecta</taxon>
        <taxon>Pterygota</taxon>
        <taxon>Neoptera</taxon>
        <taxon>Endopterygota</taxon>
        <taxon>Hymenoptera</taxon>
        <taxon>Apocrita</taxon>
        <taxon>Aculeata</taxon>
        <taxon>Apoidea</taxon>
        <taxon>Anthophila</taxon>
        <taxon>Apidae</taxon>
        <taxon>Apis</taxon>
    </lineage>
</organism>
<comment type="similarity">
    <text evidence="1">Belongs to the VPS13 family.</text>
</comment>
<name>V9ILD8_APICE</name>
<keyword evidence="2" id="KW-0813">Transport</keyword>
<proteinExistence type="evidence at transcript level"/>
<protein>
    <submittedName>
        <fullName evidence="4">Vacuolar protein sorting-associated protein 13A</fullName>
    </submittedName>
</protein>
<evidence type="ECO:0000256" key="1">
    <source>
        <dbReference type="ARBA" id="ARBA00006545"/>
    </source>
</evidence>
<dbReference type="InterPro" id="IPR026847">
    <property type="entry name" value="VPS13"/>
</dbReference>
<sequence>MVFESIVAELLNKILGEYIQNLDHTQLKLSLWGGDVVLTDLLIKETALDVLNLPIRLEYGRLGKLILKIPFKDMWNGQIDAIVEELYLLIVPSSQIAYDAEKEEKIQLEAKHAALARIEKKKQLADIKSQEKLDDSMVEKLIARMIKNIHIEIKKIHVRYEDHTSFKDHPFSVGFTLNIFTLESCTDTWEINNLKDMYAIPQIYKLCTLDGLAVYLNTTIEQFSHIQSKYSDLFYSGIATIDYNPPGYQYLLGPINVNAKLKLNPKPETDGSNYKIPKVWLDMEMQKLRVGLAKKQ</sequence>
<feature type="domain" description="Chorein N-terminal" evidence="3">
    <location>
        <begin position="2"/>
        <end position="296"/>
    </location>
</feature>
<evidence type="ECO:0000259" key="3">
    <source>
        <dbReference type="Pfam" id="PF12624"/>
    </source>
</evidence>
<dbReference type="GO" id="GO:0006623">
    <property type="term" value="P:protein targeting to vacuole"/>
    <property type="evidence" value="ECO:0007669"/>
    <property type="project" value="TreeGrafter"/>
</dbReference>
<dbReference type="AlphaFoldDB" id="V9ILD8"/>
<dbReference type="EMBL" id="JR050499">
    <property type="protein sequence ID" value="AEY61296.1"/>
    <property type="molecule type" value="mRNA"/>
</dbReference>
<dbReference type="Pfam" id="PF12624">
    <property type="entry name" value="VPS13_N"/>
    <property type="match status" value="1"/>
</dbReference>
<dbReference type="PANTHER" id="PTHR16166:SF93">
    <property type="entry name" value="INTERMEMBRANE LIPID TRANSFER PROTEIN VPS13"/>
    <property type="match status" value="1"/>
</dbReference>
<evidence type="ECO:0000256" key="2">
    <source>
        <dbReference type="ARBA" id="ARBA00022448"/>
    </source>
</evidence>
<reference evidence="4" key="1">
    <citation type="submission" date="2011-11" db="EMBL/GenBank/DDBJ databases">
        <title>Decoding the brain transcriptome of the Eastern honeybee (Apis cerana) based on pyrosequencing.</title>
        <authorList>
            <person name="Sun L."/>
            <person name="Zheng H."/>
            <person name="Wang Y."/>
            <person name="Xie X."/>
            <person name="Zhu Y."/>
            <person name="Gu W."/>
            <person name="Wang S."/>
        </authorList>
    </citation>
    <scope>NUCLEOTIDE SEQUENCE</scope>
    <source>
        <tissue evidence="4">Brain</tissue>
    </source>
</reference>
<dbReference type="GO" id="GO:0045053">
    <property type="term" value="P:protein retention in Golgi apparatus"/>
    <property type="evidence" value="ECO:0007669"/>
    <property type="project" value="TreeGrafter"/>
</dbReference>
<gene>
    <name evidence="4" type="ORF">ACCB11720</name>
</gene>
<dbReference type="PANTHER" id="PTHR16166">
    <property type="entry name" value="VACUOLAR PROTEIN SORTING-ASSOCIATED PROTEIN VPS13"/>
    <property type="match status" value="1"/>
</dbReference>